<name>A0A1V9EST0_9BACT</name>
<dbReference type="RefSeq" id="WP_081200464.1">
    <property type="nucleotide sequence ID" value="NZ_FOCZ01000008.1"/>
</dbReference>
<dbReference type="Proteomes" id="UP000192610">
    <property type="component" value="Unassembled WGS sequence"/>
</dbReference>
<evidence type="ECO:0000313" key="2">
    <source>
        <dbReference type="EMBL" id="OQP48974.1"/>
    </source>
</evidence>
<sequence>MKMVRIFVEEKGENGLWAIHLDGKQQNELDEFFDQMYVPEYLYNFFESHKYDLWAGFFGKMTIEEAVRKTLDEVEEIGEALFEYAKQGFSGNANCLQHLFKPLNNQEYVICALQKSKARLKRGWLRVYAIRMPQNCYLVTGGAIKITYNMERKHLQEELIKLEQTKIFLRNNSILFPEDLNEYQHE</sequence>
<evidence type="ECO:0000313" key="3">
    <source>
        <dbReference type="Proteomes" id="UP000192610"/>
    </source>
</evidence>
<reference evidence="3" key="1">
    <citation type="submission" date="2016-04" db="EMBL/GenBank/DDBJ databases">
        <authorList>
            <person name="Chen L."/>
            <person name="Zhuang W."/>
            <person name="Wang G."/>
        </authorList>
    </citation>
    <scope>NUCLEOTIDE SEQUENCE [LARGE SCALE GENOMIC DNA]</scope>
    <source>
        <strain evidence="3">17621</strain>
    </source>
</reference>
<proteinExistence type="predicted"/>
<keyword evidence="3" id="KW-1185">Reference proteome</keyword>
<accession>A0A1V9EST0</accession>
<gene>
    <name evidence="2" type="ORF">A4H97_29250</name>
</gene>
<comment type="caution">
    <text evidence="2">The sequence shown here is derived from an EMBL/GenBank/DDBJ whole genome shotgun (WGS) entry which is preliminary data.</text>
</comment>
<dbReference type="EMBL" id="LVXG01000016">
    <property type="protein sequence ID" value="OQP48974.1"/>
    <property type="molecule type" value="Genomic_DNA"/>
</dbReference>
<dbReference type="OrthoDB" id="1067077at2"/>
<organism evidence="2 3">
    <name type="scientific">Niastella yeongjuensis</name>
    <dbReference type="NCBI Taxonomy" id="354355"/>
    <lineage>
        <taxon>Bacteria</taxon>
        <taxon>Pseudomonadati</taxon>
        <taxon>Bacteroidota</taxon>
        <taxon>Chitinophagia</taxon>
        <taxon>Chitinophagales</taxon>
        <taxon>Chitinophagaceae</taxon>
        <taxon>Niastella</taxon>
    </lineage>
</organism>
<protein>
    <submittedName>
        <fullName evidence="2">Uncharacterized protein</fullName>
    </submittedName>
</protein>
<keyword evidence="1" id="KW-0175">Coiled coil</keyword>
<dbReference type="STRING" id="354355.SAMN05660816_04347"/>
<dbReference type="AlphaFoldDB" id="A0A1V9EST0"/>
<evidence type="ECO:0000256" key="1">
    <source>
        <dbReference type="SAM" id="Coils"/>
    </source>
</evidence>
<feature type="coiled-coil region" evidence="1">
    <location>
        <begin position="145"/>
        <end position="172"/>
    </location>
</feature>